<keyword evidence="1" id="KW-0175">Coiled coil</keyword>
<dbReference type="Proteomes" id="UP000736373">
    <property type="component" value="Unassembled WGS sequence"/>
</dbReference>
<dbReference type="EMBL" id="VZQQ01000051">
    <property type="protein sequence ID" value="MBC8751294.1"/>
    <property type="molecule type" value="Genomic_DNA"/>
</dbReference>
<feature type="coiled-coil region" evidence="1">
    <location>
        <begin position="6"/>
        <end position="33"/>
    </location>
</feature>
<gene>
    <name evidence="2" type="ORF">F6X42_33545</name>
</gene>
<evidence type="ECO:0000313" key="3">
    <source>
        <dbReference type="Proteomes" id="UP000736373"/>
    </source>
</evidence>
<sequence>MGNATIDNHEESLESLIAQRDAINAKISRLRHAEEREAIEKYFPDEFAQFVRYMRAHNLALVYHGGNFKAHRVSDDIETLLCDGVRRAYPEERGFSMAFRHKMASALLDQVFEASSVYRESAA</sequence>
<reference evidence="2 3" key="1">
    <citation type="submission" date="2019-09" db="EMBL/GenBank/DDBJ databases">
        <title>Paraburkholderia podalyriae sp. nov., A South African Podalyria-associated rhizobium.</title>
        <authorList>
            <person name="Mavima L."/>
            <person name="Beukes C.W."/>
            <person name="Palmer M."/>
            <person name="De Meyer S.E."/>
            <person name="James E.K."/>
            <person name="Maluk M."/>
            <person name="Avontuur J.R."/>
            <person name="Chan W.Y."/>
            <person name="Venter S.N."/>
            <person name="Steenkamp E.T."/>
        </authorList>
    </citation>
    <scope>NUCLEOTIDE SEQUENCE [LARGE SCALE GENOMIC DNA]</scope>
    <source>
        <strain evidence="2 3">WC7.3b</strain>
    </source>
</reference>
<protein>
    <submittedName>
        <fullName evidence="2">Uncharacterized protein</fullName>
    </submittedName>
</protein>
<evidence type="ECO:0000313" key="2">
    <source>
        <dbReference type="EMBL" id="MBC8751294.1"/>
    </source>
</evidence>
<accession>A0ABR7PYN1</accession>
<organism evidence="2 3">
    <name type="scientific">Paraburkholderia podalyriae</name>
    <dbReference type="NCBI Taxonomy" id="1938811"/>
    <lineage>
        <taxon>Bacteria</taxon>
        <taxon>Pseudomonadati</taxon>
        <taxon>Pseudomonadota</taxon>
        <taxon>Betaproteobacteria</taxon>
        <taxon>Burkholderiales</taxon>
        <taxon>Burkholderiaceae</taxon>
        <taxon>Paraburkholderia</taxon>
    </lineage>
</organism>
<proteinExistence type="predicted"/>
<dbReference type="RefSeq" id="WP_187638229.1">
    <property type="nucleotide sequence ID" value="NZ_VZQQ01000051.1"/>
</dbReference>
<name>A0ABR7PYN1_9BURK</name>
<comment type="caution">
    <text evidence="2">The sequence shown here is derived from an EMBL/GenBank/DDBJ whole genome shotgun (WGS) entry which is preliminary data.</text>
</comment>
<keyword evidence="3" id="KW-1185">Reference proteome</keyword>
<evidence type="ECO:0000256" key="1">
    <source>
        <dbReference type="SAM" id="Coils"/>
    </source>
</evidence>